<dbReference type="RefSeq" id="WP_150965072.1">
    <property type="nucleotide sequence ID" value="NZ_VZZJ01000017.1"/>
</dbReference>
<evidence type="ECO:0000313" key="3">
    <source>
        <dbReference type="Proteomes" id="UP000441523"/>
    </source>
</evidence>
<protein>
    <submittedName>
        <fullName evidence="2">Uncharacterized protein</fullName>
    </submittedName>
</protein>
<sequence>MVSVAMEQCEDDPRRFRWLLPQVIAKDDQRVAAVAAEHQSAAWVGAIHAGSSAILVSDDRRKHPGPDDLPGCLRIRFRNRDEADTADTAATDATRPFMAPLPS</sequence>
<gene>
    <name evidence="2" type="ORF">F6X51_18045</name>
</gene>
<dbReference type="Proteomes" id="UP000441523">
    <property type="component" value="Unassembled WGS sequence"/>
</dbReference>
<evidence type="ECO:0000256" key="1">
    <source>
        <dbReference type="SAM" id="MobiDB-lite"/>
    </source>
</evidence>
<dbReference type="AlphaFoldDB" id="A0A6N6MQY8"/>
<feature type="region of interest" description="Disordered" evidence="1">
    <location>
        <begin position="83"/>
        <end position="103"/>
    </location>
</feature>
<reference evidence="2 3" key="1">
    <citation type="submission" date="2019-09" db="EMBL/GenBank/DDBJ databases">
        <title>YIM 132548 draft genome.</title>
        <authorList>
            <person name="Jiang L."/>
        </authorList>
    </citation>
    <scope>NUCLEOTIDE SEQUENCE [LARGE SCALE GENOMIC DNA]</scope>
    <source>
        <strain evidence="2 3">YIM 132548</strain>
    </source>
</reference>
<proteinExistence type="predicted"/>
<dbReference type="EMBL" id="VZZJ01000017">
    <property type="protein sequence ID" value="KAB1071718.1"/>
    <property type="molecule type" value="Genomic_DNA"/>
</dbReference>
<organism evidence="2 3">
    <name type="scientific">Methylobacterium planeticum</name>
    <dbReference type="NCBI Taxonomy" id="2615211"/>
    <lineage>
        <taxon>Bacteria</taxon>
        <taxon>Pseudomonadati</taxon>
        <taxon>Pseudomonadota</taxon>
        <taxon>Alphaproteobacteria</taxon>
        <taxon>Hyphomicrobiales</taxon>
        <taxon>Methylobacteriaceae</taxon>
        <taxon>Methylobacterium</taxon>
    </lineage>
</organism>
<name>A0A6N6MQY8_9HYPH</name>
<keyword evidence="3" id="KW-1185">Reference proteome</keyword>
<evidence type="ECO:0000313" key="2">
    <source>
        <dbReference type="EMBL" id="KAB1071718.1"/>
    </source>
</evidence>
<comment type="caution">
    <text evidence="2">The sequence shown here is derived from an EMBL/GenBank/DDBJ whole genome shotgun (WGS) entry which is preliminary data.</text>
</comment>
<accession>A0A6N6MQY8</accession>